<proteinExistence type="inferred from homology"/>
<comment type="pathway">
    <text evidence="1">Protein modification; protein ubiquitination.</text>
</comment>
<dbReference type="EMBL" id="JAPFFF010000003">
    <property type="protein sequence ID" value="KAK8895260.1"/>
    <property type="molecule type" value="Genomic_DNA"/>
</dbReference>
<dbReference type="PANTHER" id="PTHR21497:SF24">
    <property type="entry name" value="E3 UBIQUITIN-PROTEIN LIGASE UBR1"/>
    <property type="match status" value="1"/>
</dbReference>
<dbReference type="Pfam" id="PF18995">
    <property type="entry name" value="PRT6_C"/>
    <property type="match status" value="1"/>
</dbReference>
<organism evidence="3 4">
    <name type="scientific">Tritrichomonas musculus</name>
    <dbReference type="NCBI Taxonomy" id="1915356"/>
    <lineage>
        <taxon>Eukaryota</taxon>
        <taxon>Metamonada</taxon>
        <taxon>Parabasalia</taxon>
        <taxon>Tritrichomonadida</taxon>
        <taxon>Tritrichomonadidae</taxon>
        <taxon>Tritrichomonas</taxon>
    </lineage>
</organism>
<evidence type="ECO:0000256" key="1">
    <source>
        <dbReference type="RuleBase" id="RU366018"/>
    </source>
</evidence>
<dbReference type="InterPro" id="IPR044046">
    <property type="entry name" value="E3_ligase_UBR-like_C"/>
</dbReference>
<keyword evidence="1" id="KW-0479">Metal-binding</keyword>
<keyword evidence="1" id="KW-0863">Zinc-finger</keyword>
<protein>
    <recommendedName>
        <fullName evidence="1">E3 ubiquitin-protein ligase</fullName>
        <ecNumber evidence="1">2.3.2.27</ecNumber>
    </recommendedName>
</protein>
<keyword evidence="1" id="KW-0862">Zinc</keyword>
<sequence>MDIFPMLQQEPENEEEQSQREEAYNLIFNSILEQRRMEQGNIEQRNKVQQLFSENNEIKEKRDTKRCTSGANFIIQFSMCMHPVHLECCDHSGYFKCPVDRSLKNCLLPSIDTIPLNDKDSELMQSVVGSTKKFIEKFSNLFNSAKDPSFCVTTEFVKSISGLISTYEIRLRNISYCLDSEKTKLLPRNLFLCVWNAFRLTLIPKMDDIDEANEKKLTAFQLFVKRLIENGNLEGENKEEEFMQIVASFADFNDLNESTDPKINEQKKFLFLRRVCLAEYFLLDIEVSQREDSDDMINWEEVLSLQNLSERYTWKFESINDFQFKPFSFMKFPKQFLRFACEPFKFNIQSTEDASLFSIIDYNYLINNYDELSGEIVQDENMEMMKNKKNLVNCDSHTYKSVLKSFYGKKFYPSVLIHLASSASQIIIVDQSNSAILDTFYVDKYGCTDIEYERSQPLFFNEEKYKKLIDVVLSGDFAYHLKRIE</sequence>
<dbReference type="Proteomes" id="UP001470230">
    <property type="component" value="Unassembled WGS sequence"/>
</dbReference>
<gene>
    <name evidence="3" type="ORF">M9Y10_023702</name>
</gene>
<keyword evidence="1" id="KW-0833">Ubl conjugation pathway</keyword>
<feature type="domain" description="E3 ubiquitin-protein ligase UBR-like C-terminal" evidence="2">
    <location>
        <begin position="422"/>
        <end position="474"/>
    </location>
</feature>
<name>A0ABR2KVY8_9EUKA</name>
<keyword evidence="1" id="KW-0808">Transferase</keyword>
<comment type="caution">
    <text evidence="3">The sequence shown here is derived from an EMBL/GenBank/DDBJ whole genome shotgun (WGS) entry which is preliminary data.</text>
</comment>
<comment type="similarity">
    <text evidence="1">Belongs to the E3 ubiquitin-protein ligase UBR1-like family.</text>
</comment>
<evidence type="ECO:0000313" key="3">
    <source>
        <dbReference type="EMBL" id="KAK8895260.1"/>
    </source>
</evidence>
<dbReference type="PANTHER" id="PTHR21497">
    <property type="entry name" value="UBIQUITIN LIGASE E3 ALPHA-RELATED"/>
    <property type="match status" value="1"/>
</dbReference>
<comment type="function">
    <text evidence="1">Ubiquitin ligase protein which is a component of the N-end rule pathway. Recognizes and binds to proteins bearing specific N-terminal residues that are destabilizing according to the N-end rule, leading to their ubiquitination and subsequent degradation.</text>
</comment>
<comment type="catalytic activity">
    <reaction evidence="1">
        <text>S-ubiquitinyl-[E2 ubiquitin-conjugating enzyme]-L-cysteine + [acceptor protein]-L-lysine = [E2 ubiquitin-conjugating enzyme]-L-cysteine + N(6)-ubiquitinyl-[acceptor protein]-L-lysine.</text>
        <dbReference type="EC" id="2.3.2.27"/>
    </reaction>
</comment>
<evidence type="ECO:0000313" key="4">
    <source>
        <dbReference type="Proteomes" id="UP001470230"/>
    </source>
</evidence>
<keyword evidence="4" id="KW-1185">Reference proteome</keyword>
<accession>A0ABR2KVY8</accession>
<dbReference type="EC" id="2.3.2.27" evidence="1"/>
<reference evidence="3 4" key="1">
    <citation type="submission" date="2024-04" db="EMBL/GenBank/DDBJ databases">
        <title>Tritrichomonas musculus Genome.</title>
        <authorList>
            <person name="Alves-Ferreira E."/>
            <person name="Grigg M."/>
            <person name="Lorenzi H."/>
            <person name="Galac M."/>
        </authorList>
    </citation>
    <scope>NUCLEOTIDE SEQUENCE [LARGE SCALE GENOMIC DNA]</scope>
    <source>
        <strain evidence="3 4">EAF2021</strain>
    </source>
</reference>
<dbReference type="InterPro" id="IPR039164">
    <property type="entry name" value="UBR1-like"/>
</dbReference>
<evidence type="ECO:0000259" key="2">
    <source>
        <dbReference type="Pfam" id="PF18995"/>
    </source>
</evidence>